<dbReference type="GO" id="GO:0043565">
    <property type="term" value="F:sequence-specific DNA binding"/>
    <property type="evidence" value="ECO:0007669"/>
    <property type="project" value="TreeGrafter"/>
</dbReference>
<dbReference type="AlphaFoldDB" id="A0A0G2E1E5"/>
<dbReference type="GO" id="GO:0005634">
    <property type="term" value="C:nucleus"/>
    <property type="evidence" value="ECO:0007669"/>
    <property type="project" value="TreeGrafter"/>
</dbReference>
<reference evidence="2 3" key="1">
    <citation type="submission" date="2015-05" db="EMBL/GenBank/DDBJ databases">
        <title>Distinctive expansion of gene families associated with plant cell wall degradation and secondary metabolism in the genomes of grapevine trunk pathogens.</title>
        <authorList>
            <person name="Lawrence D.P."/>
            <person name="Travadon R."/>
            <person name="Rolshausen P.E."/>
            <person name="Baumgartner K."/>
        </authorList>
    </citation>
    <scope>NUCLEOTIDE SEQUENCE [LARGE SCALE GENOMIC DNA]</scope>
    <source>
        <strain evidence="2">UCRPC4</strain>
    </source>
</reference>
<sequence length="408" mass="43218">MATAPKMSNIGMALAGKTASVDIPKPRDTGLLVGRDNFSAVTSKGASQHQTMLPTPPNSISPTIPPQKFHRQPLPNSPSASSPHFDSDLDLPDTRDQPKPGQALKPEALDSLGDLDSAGAITPIMLAKYHLPDILLSHGPLAIRHVMSYLTTSVPGFSRVPPAKARRLVVSAFEGRGSGGEGGGLDGNVLFEKVGWGRWDARIRGQPPRERQASLASPPPSLPSSYSQVGVEIPGTSRRYGQERGFQYGTSLTANSAVFSHSEVDYEDHDIDMLEHEADKMSLDGRDEQGYCSSSEAPEDLLLDGDLGEGDVTDEEDWAGIGAAALRAKSFPTAAGGSRLYQPIAFHSKSYNQSTRSSGKPEQTALAQSVPHAAAGSVHAAGFSFLDGATGNSQERQAVEALLRLGSM</sequence>
<feature type="region of interest" description="Disordered" evidence="1">
    <location>
        <begin position="206"/>
        <end position="227"/>
    </location>
</feature>
<gene>
    <name evidence="2" type="ORF">UCRPC4_g05810</name>
</gene>
<dbReference type="EMBL" id="LCWF01000155">
    <property type="protein sequence ID" value="KKY16852.1"/>
    <property type="molecule type" value="Genomic_DNA"/>
</dbReference>
<accession>A0A0G2E1E5</accession>
<dbReference type="GO" id="GO:0000432">
    <property type="term" value="P:positive regulation of transcription from RNA polymerase II promoter by glucose"/>
    <property type="evidence" value="ECO:0007669"/>
    <property type="project" value="TreeGrafter"/>
</dbReference>
<proteinExistence type="predicted"/>
<feature type="compositionally biased region" description="Pro residues" evidence="1">
    <location>
        <begin position="54"/>
        <end position="65"/>
    </location>
</feature>
<feature type="region of interest" description="Disordered" evidence="1">
    <location>
        <begin position="15"/>
        <end position="107"/>
    </location>
</feature>
<feature type="compositionally biased region" description="Polar residues" evidence="1">
    <location>
        <begin position="39"/>
        <end position="53"/>
    </location>
</feature>
<reference evidence="2 3" key="2">
    <citation type="submission" date="2015-05" db="EMBL/GenBank/DDBJ databases">
        <authorList>
            <person name="Morales-Cruz A."/>
            <person name="Amrine K.C."/>
            <person name="Cantu D."/>
        </authorList>
    </citation>
    <scope>NUCLEOTIDE SEQUENCE [LARGE SCALE GENOMIC DNA]</scope>
    <source>
        <strain evidence="2">UCRPC4</strain>
    </source>
</reference>
<evidence type="ECO:0000256" key="1">
    <source>
        <dbReference type="SAM" id="MobiDB-lite"/>
    </source>
</evidence>
<dbReference type="PANTHER" id="PTHR28164:SF1">
    <property type="entry name" value="PROTEIN STB3"/>
    <property type="match status" value="1"/>
</dbReference>
<organism evidence="2 3">
    <name type="scientific">Phaeomoniella chlamydospora</name>
    <name type="common">Phaeoacremonium chlamydosporum</name>
    <dbReference type="NCBI Taxonomy" id="158046"/>
    <lineage>
        <taxon>Eukaryota</taxon>
        <taxon>Fungi</taxon>
        <taxon>Dikarya</taxon>
        <taxon>Ascomycota</taxon>
        <taxon>Pezizomycotina</taxon>
        <taxon>Eurotiomycetes</taxon>
        <taxon>Chaetothyriomycetidae</taxon>
        <taxon>Phaeomoniellales</taxon>
        <taxon>Phaeomoniellaceae</taxon>
        <taxon>Phaeomoniella</taxon>
    </lineage>
</organism>
<evidence type="ECO:0008006" key="4">
    <source>
        <dbReference type="Google" id="ProtNLM"/>
    </source>
</evidence>
<dbReference type="OrthoDB" id="5391991at2759"/>
<evidence type="ECO:0000313" key="2">
    <source>
        <dbReference type="EMBL" id="KKY16852.1"/>
    </source>
</evidence>
<dbReference type="PANTHER" id="PTHR28164">
    <property type="entry name" value="PROTEIN STB3"/>
    <property type="match status" value="1"/>
</dbReference>
<protein>
    <recommendedName>
        <fullName evidence="4">Sin3 binding protein</fullName>
    </recommendedName>
</protein>
<keyword evidence="3" id="KW-1185">Reference proteome</keyword>
<comment type="caution">
    <text evidence="2">The sequence shown here is derived from an EMBL/GenBank/DDBJ whole genome shotgun (WGS) entry which is preliminary data.</text>
</comment>
<dbReference type="Proteomes" id="UP000053317">
    <property type="component" value="Unassembled WGS sequence"/>
</dbReference>
<name>A0A0G2E1E5_PHACM</name>
<dbReference type="InterPro" id="IPR018818">
    <property type="entry name" value="Stb3"/>
</dbReference>
<dbReference type="Pfam" id="PF10330">
    <property type="entry name" value="Stb3"/>
    <property type="match status" value="1"/>
</dbReference>
<evidence type="ECO:0000313" key="3">
    <source>
        <dbReference type="Proteomes" id="UP000053317"/>
    </source>
</evidence>